<name>W4GX40_APHAT</name>
<dbReference type="InterPro" id="IPR050538">
    <property type="entry name" value="MAP_kinase_kinase_kinase"/>
</dbReference>
<reference evidence="8" key="1">
    <citation type="submission" date="2013-12" db="EMBL/GenBank/DDBJ databases">
        <title>The Genome Sequence of Aphanomyces astaci APO3.</title>
        <authorList>
            <consortium name="The Broad Institute Genomics Platform"/>
            <person name="Russ C."/>
            <person name="Tyler B."/>
            <person name="van West P."/>
            <person name="Dieguez-Uribeondo J."/>
            <person name="Young S.K."/>
            <person name="Zeng Q."/>
            <person name="Gargeya S."/>
            <person name="Fitzgerald M."/>
            <person name="Abouelleil A."/>
            <person name="Alvarado L."/>
            <person name="Chapman S.B."/>
            <person name="Gainer-Dewar J."/>
            <person name="Goldberg J."/>
            <person name="Griggs A."/>
            <person name="Gujja S."/>
            <person name="Hansen M."/>
            <person name="Howarth C."/>
            <person name="Imamovic A."/>
            <person name="Ireland A."/>
            <person name="Larimer J."/>
            <person name="McCowan C."/>
            <person name="Murphy C."/>
            <person name="Pearson M."/>
            <person name="Poon T.W."/>
            <person name="Priest M."/>
            <person name="Roberts A."/>
            <person name="Saif S."/>
            <person name="Shea T."/>
            <person name="Sykes S."/>
            <person name="Wortman J."/>
            <person name="Nusbaum C."/>
            <person name="Birren B."/>
        </authorList>
    </citation>
    <scope>NUCLEOTIDE SEQUENCE [LARGE SCALE GENOMIC DNA]</scope>
    <source>
        <strain evidence="8">APO3</strain>
    </source>
</reference>
<dbReference type="InterPro" id="IPR011009">
    <property type="entry name" value="Kinase-like_dom_sf"/>
</dbReference>
<feature type="compositionally biased region" description="Low complexity" evidence="6">
    <location>
        <begin position="480"/>
        <end position="494"/>
    </location>
</feature>
<dbReference type="PROSITE" id="PS00108">
    <property type="entry name" value="PROTEIN_KINASE_ST"/>
    <property type="match status" value="1"/>
</dbReference>
<dbReference type="VEuPathDB" id="FungiDB:H257_03542"/>
<evidence type="ECO:0000256" key="4">
    <source>
        <dbReference type="ARBA" id="ARBA00022840"/>
    </source>
</evidence>
<feature type="compositionally biased region" description="Low complexity" evidence="6">
    <location>
        <begin position="362"/>
        <end position="387"/>
    </location>
</feature>
<feature type="domain" description="Protein kinase" evidence="7">
    <location>
        <begin position="94"/>
        <end position="352"/>
    </location>
</feature>
<dbReference type="SMART" id="SM00220">
    <property type="entry name" value="S_TKc"/>
    <property type="match status" value="1"/>
</dbReference>
<evidence type="ECO:0000256" key="1">
    <source>
        <dbReference type="ARBA" id="ARBA00022679"/>
    </source>
</evidence>
<evidence type="ECO:0000256" key="3">
    <source>
        <dbReference type="ARBA" id="ARBA00022777"/>
    </source>
</evidence>
<dbReference type="PANTHER" id="PTHR48016">
    <property type="entry name" value="MAP KINASE KINASE KINASE SSK2-RELATED-RELATED"/>
    <property type="match status" value="1"/>
</dbReference>
<keyword evidence="1" id="KW-0808">Transferase</keyword>
<dbReference type="RefSeq" id="XP_009825982.1">
    <property type="nucleotide sequence ID" value="XM_009827680.1"/>
</dbReference>
<organism evidence="8">
    <name type="scientific">Aphanomyces astaci</name>
    <name type="common">Crayfish plague agent</name>
    <dbReference type="NCBI Taxonomy" id="112090"/>
    <lineage>
        <taxon>Eukaryota</taxon>
        <taxon>Sar</taxon>
        <taxon>Stramenopiles</taxon>
        <taxon>Oomycota</taxon>
        <taxon>Saprolegniomycetes</taxon>
        <taxon>Saprolegniales</taxon>
        <taxon>Verrucalvaceae</taxon>
        <taxon>Aphanomyces</taxon>
    </lineage>
</organism>
<dbReference type="EMBL" id="KI913119">
    <property type="protein sequence ID" value="ETV84290.1"/>
    <property type="molecule type" value="Genomic_DNA"/>
</dbReference>
<dbReference type="CDD" id="cd06606">
    <property type="entry name" value="STKc_MAPKKK"/>
    <property type="match status" value="1"/>
</dbReference>
<dbReference type="SUPFAM" id="SSF56112">
    <property type="entry name" value="Protein kinase-like (PK-like)"/>
    <property type="match status" value="1"/>
</dbReference>
<gene>
    <name evidence="8" type="ORF">H257_03542</name>
</gene>
<dbReference type="GO" id="GO:0005524">
    <property type="term" value="F:ATP binding"/>
    <property type="evidence" value="ECO:0007669"/>
    <property type="project" value="UniProtKB-UniRule"/>
</dbReference>
<feature type="region of interest" description="Disordered" evidence="6">
    <location>
        <begin position="479"/>
        <end position="668"/>
    </location>
</feature>
<feature type="compositionally biased region" description="Polar residues" evidence="6">
    <location>
        <begin position="15"/>
        <end position="47"/>
    </location>
</feature>
<dbReference type="InterPro" id="IPR017441">
    <property type="entry name" value="Protein_kinase_ATP_BS"/>
</dbReference>
<keyword evidence="4 5" id="KW-0067">ATP-binding</keyword>
<dbReference type="PANTHER" id="PTHR48016:SF56">
    <property type="entry name" value="MAPKK KINASE"/>
    <property type="match status" value="1"/>
</dbReference>
<dbReference type="Pfam" id="PF00069">
    <property type="entry name" value="Pkinase"/>
    <property type="match status" value="1"/>
</dbReference>
<feature type="region of interest" description="Disordered" evidence="6">
    <location>
        <begin position="358"/>
        <end position="393"/>
    </location>
</feature>
<dbReference type="InterPro" id="IPR000719">
    <property type="entry name" value="Prot_kinase_dom"/>
</dbReference>
<evidence type="ECO:0000256" key="6">
    <source>
        <dbReference type="SAM" id="MobiDB-lite"/>
    </source>
</evidence>
<keyword evidence="3 8" id="KW-0418">Kinase</keyword>
<dbReference type="STRING" id="112090.W4GX40"/>
<dbReference type="GeneID" id="20805538"/>
<dbReference type="PROSITE" id="PS00107">
    <property type="entry name" value="PROTEIN_KINASE_ATP"/>
    <property type="match status" value="1"/>
</dbReference>
<feature type="compositionally biased region" description="Basic and acidic residues" evidence="6">
    <location>
        <begin position="73"/>
        <end position="88"/>
    </location>
</feature>
<feature type="binding site" evidence="5">
    <location>
        <position position="123"/>
    </location>
    <ligand>
        <name>ATP</name>
        <dbReference type="ChEBI" id="CHEBI:30616"/>
    </ligand>
</feature>
<dbReference type="Gene3D" id="1.10.510.10">
    <property type="entry name" value="Transferase(Phosphotransferase) domain 1"/>
    <property type="match status" value="1"/>
</dbReference>
<evidence type="ECO:0000256" key="5">
    <source>
        <dbReference type="PROSITE-ProRule" id="PRU10141"/>
    </source>
</evidence>
<protein>
    <submittedName>
        <fullName evidence="8">STE/STE11 protein kinase</fullName>
    </submittedName>
</protein>
<evidence type="ECO:0000313" key="8">
    <source>
        <dbReference type="EMBL" id="ETV84290.1"/>
    </source>
</evidence>
<dbReference type="InterPro" id="IPR008271">
    <property type="entry name" value="Ser/Thr_kinase_AS"/>
</dbReference>
<proteinExistence type="predicted"/>
<sequence>MGGGASKPASLPLEQDTSTAALTLVTPLQCTSPKASSSPKQRTSLRSTRARRMEQVEYTSMEALPGGAGQDESEWKSKEAREHTDSLHETTFAWKKGELLGSGSFGSVYLARNETSGDLMAVKEISYAEETPDEIAAIQQEVTLLRSLSHPHIVTYIGSEFNEATSTLYIFTEWVPGGSLEDNTKTFGCSEPVAQNYMSQVLLGVQYLHSRHVIHYDIKPSNILIDQHGTVKLADFGASRLLSASSIAKSKSMRGTPYYMAPEVIKQHTHDTKADIWSIGCTLLKMLTGAPLWKDMKFQTQVALFYHIANLTAPPALPSTLSEVATSFVLACLQIPPDDRWSADQLLRHPFIQQRHIALPPSRHTSNRARASTAAAPSSTTSSSPYNPHHHRTTLTLDLDAPDDEVYQDVGQRHDQAKHDRIPPRVCKTAFAYPDSQSLQLPPAARVHPVVFGGVLEPAVAKSPRPPASDDKEALHAHLPRTATHATAATTSRSSTDESMNGLIPQPRHGQHVSFTPPKTPREEDKLPSLTPPKKKLSDPQVQSIVLEKLGGEDNPSGDRRRSLQATALDSDEKARPLTIPDAMPILGATPSPDKNRNARTTSDVEVDNATDRRVARSAFDDTPILTDAAKRERDVVLEREEQKRRLKEQREREWREEQDAYKRSLQR</sequence>
<feature type="compositionally biased region" description="Basic and acidic residues" evidence="6">
    <location>
        <begin position="629"/>
        <end position="668"/>
    </location>
</feature>
<evidence type="ECO:0000256" key="2">
    <source>
        <dbReference type="ARBA" id="ARBA00022741"/>
    </source>
</evidence>
<accession>W4GX40</accession>
<dbReference type="PROSITE" id="PS50011">
    <property type="entry name" value="PROTEIN_KINASE_DOM"/>
    <property type="match status" value="1"/>
</dbReference>
<evidence type="ECO:0000259" key="7">
    <source>
        <dbReference type="PROSITE" id="PS50011"/>
    </source>
</evidence>
<dbReference type="GO" id="GO:0004672">
    <property type="term" value="F:protein kinase activity"/>
    <property type="evidence" value="ECO:0007669"/>
    <property type="project" value="InterPro"/>
</dbReference>
<keyword evidence="2 5" id="KW-0547">Nucleotide-binding</keyword>
<dbReference type="AlphaFoldDB" id="W4GX40"/>
<dbReference type="OrthoDB" id="266718at2759"/>
<feature type="region of interest" description="Disordered" evidence="6">
    <location>
        <begin position="1"/>
        <end position="88"/>
    </location>
</feature>